<dbReference type="OMA" id="APNSEIC"/>
<dbReference type="InterPro" id="IPR051589">
    <property type="entry name" value="Sialate-O-sulfotransferase"/>
</dbReference>
<protein>
    <recommendedName>
        <fullName evidence="3">WSC domain-containing protein</fullName>
    </recommendedName>
</protein>
<dbReference type="Proteomes" id="UP000028545">
    <property type="component" value="Unassembled WGS sequence"/>
</dbReference>
<sequence length="219" mass="23549">MNNSENQYDGLQVVPNNNMPDKQAYGVYPQSSYQGTTVTSSYIGEDAAPNPEKRIAGMRRSTLVLTSTVVLLLIAIALIGGLFGSKIGSLEDKFKQVQTPTPTTGGGTGTGTIPNLEATVTDIAVDGYQYLGCFEDASDRTLSNTSFDRDTMTNSQCAISCSRFRYFGTEFGSQCYCGDQLTRTKAVAPWHCADHCSGAEAGAENCGGFFYLSLWQKSS</sequence>
<dbReference type="InterPro" id="IPR002889">
    <property type="entry name" value="WSC_carb-bd"/>
</dbReference>
<keyword evidence="5" id="KW-1185">Reference proteome</keyword>
<gene>
    <name evidence="4" type="ORF">SAPIO_CDS8633</name>
</gene>
<evidence type="ECO:0000259" key="3">
    <source>
        <dbReference type="PROSITE" id="PS51212"/>
    </source>
</evidence>
<reference evidence="4 5" key="1">
    <citation type="journal article" date="2014" name="Genome Announc.">
        <title>Draft genome sequence of the pathogenic fungus Scedosporium apiospermum.</title>
        <authorList>
            <person name="Vandeputte P."/>
            <person name="Ghamrawi S."/>
            <person name="Rechenmann M."/>
            <person name="Iltis A."/>
            <person name="Giraud S."/>
            <person name="Fleury M."/>
            <person name="Thornton C."/>
            <person name="Delhaes L."/>
            <person name="Meyer W."/>
            <person name="Papon N."/>
            <person name="Bouchara J.P."/>
        </authorList>
    </citation>
    <scope>NUCLEOTIDE SEQUENCE [LARGE SCALE GENOMIC DNA]</scope>
    <source>
        <strain evidence="4 5">IHEM 14462</strain>
    </source>
</reference>
<keyword evidence="1" id="KW-0677">Repeat</keyword>
<dbReference type="PANTHER" id="PTHR45964:SF5">
    <property type="entry name" value="WSCD FAMILY MEMBER CG9164"/>
    <property type="match status" value="1"/>
</dbReference>
<feature type="domain" description="WSC" evidence="3">
    <location>
        <begin position="127"/>
        <end position="218"/>
    </location>
</feature>
<proteinExistence type="predicted"/>
<dbReference type="Pfam" id="PF01822">
    <property type="entry name" value="WSC"/>
    <property type="match status" value="1"/>
</dbReference>
<dbReference type="RefSeq" id="XP_016640495.1">
    <property type="nucleotide sequence ID" value="XM_016790232.1"/>
</dbReference>
<keyword evidence="2" id="KW-1133">Transmembrane helix</keyword>
<dbReference type="EMBL" id="JOWA01000121">
    <property type="protein sequence ID" value="KEZ40696.1"/>
    <property type="molecule type" value="Genomic_DNA"/>
</dbReference>
<evidence type="ECO:0000313" key="5">
    <source>
        <dbReference type="Proteomes" id="UP000028545"/>
    </source>
</evidence>
<feature type="transmembrane region" description="Helical" evidence="2">
    <location>
        <begin position="63"/>
        <end position="83"/>
    </location>
</feature>
<name>A0A084G034_PSEDA</name>
<evidence type="ECO:0000313" key="4">
    <source>
        <dbReference type="EMBL" id="KEZ40696.1"/>
    </source>
</evidence>
<evidence type="ECO:0000256" key="2">
    <source>
        <dbReference type="SAM" id="Phobius"/>
    </source>
</evidence>
<dbReference type="AlphaFoldDB" id="A0A084G034"/>
<dbReference type="OrthoDB" id="5230421at2759"/>
<organism evidence="4 5">
    <name type="scientific">Pseudallescheria apiosperma</name>
    <name type="common">Scedosporium apiospermum</name>
    <dbReference type="NCBI Taxonomy" id="563466"/>
    <lineage>
        <taxon>Eukaryota</taxon>
        <taxon>Fungi</taxon>
        <taxon>Dikarya</taxon>
        <taxon>Ascomycota</taxon>
        <taxon>Pezizomycotina</taxon>
        <taxon>Sordariomycetes</taxon>
        <taxon>Hypocreomycetidae</taxon>
        <taxon>Microascales</taxon>
        <taxon>Microascaceae</taxon>
        <taxon>Scedosporium</taxon>
    </lineage>
</organism>
<dbReference type="PROSITE" id="PS51212">
    <property type="entry name" value="WSC"/>
    <property type="match status" value="1"/>
</dbReference>
<comment type="caution">
    <text evidence="4">The sequence shown here is derived from an EMBL/GenBank/DDBJ whole genome shotgun (WGS) entry which is preliminary data.</text>
</comment>
<keyword evidence="2" id="KW-0812">Transmembrane</keyword>
<dbReference type="GeneID" id="27727705"/>
<dbReference type="VEuPathDB" id="FungiDB:SAPIO_CDS8633"/>
<dbReference type="KEGG" id="sapo:SAPIO_CDS8633"/>
<keyword evidence="2" id="KW-0472">Membrane</keyword>
<dbReference type="SMART" id="SM00321">
    <property type="entry name" value="WSC"/>
    <property type="match status" value="1"/>
</dbReference>
<evidence type="ECO:0000256" key="1">
    <source>
        <dbReference type="ARBA" id="ARBA00022737"/>
    </source>
</evidence>
<dbReference type="PANTHER" id="PTHR45964">
    <property type="entry name" value="WSCD FAMILY MEMBER CG9164"/>
    <property type="match status" value="1"/>
</dbReference>
<dbReference type="HOGENOM" id="CLU_1156301_0_0_1"/>
<accession>A0A084G034</accession>